<dbReference type="OrthoDB" id="5493262at2"/>
<sequence length="286" mass="29989">MTLSSASAPTSATPQGPAAIHAAWRAERLAQVTGRTGAAALISYVPVGATETAVDGFPVTVWRVGEEEGVHVRATDPGVALLDASGRTELTPGVDTVLGRLTPAGLPLLEYGTLTIDAFSLDGTDYELRLYDTEAGTVRTLTGIDTHDFDPTWVLTGTFHAGEPDARMPWGFTRASDTGHTKAVPGTITVRVDDQDAELLVFADGPALVLVFADATTGATSYAPGRFLRLDPVPDGAAITLDLNFAFVPPCGFSDFFSCPIPPAQNRLRAAVLAGEKRALRDPANA</sequence>
<dbReference type="EMBL" id="RCUX01000007">
    <property type="protein sequence ID" value="RLP75309.1"/>
    <property type="molecule type" value="Genomic_DNA"/>
</dbReference>
<reference evidence="1 2" key="1">
    <citation type="submission" date="2018-10" db="EMBL/GenBank/DDBJ databases">
        <authorList>
            <person name="Li J."/>
        </authorList>
    </citation>
    <scope>NUCLEOTIDE SEQUENCE [LARGE SCALE GENOMIC DNA]</scope>
    <source>
        <strain evidence="1 2">IF 016277</strain>
    </source>
</reference>
<dbReference type="InterPro" id="IPR012467">
    <property type="entry name" value="DUF1684"/>
</dbReference>
<keyword evidence="2" id="KW-1185">Reference proteome</keyword>
<comment type="caution">
    <text evidence="1">The sequence shown here is derived from an EMBL/GenBank/DDBJ whole genome shotgun (WGS) entry which is preliminary data.</text>
</comment>
<dbReference type="PANTHER" id="PTHR41913">
    <property type="entry name" value="DUF1684 DOMAIN-CONTAINING PROTEIN"/>
    <property type="match status" value="1"/>
</dbReference>
<dbReference type="Proteomes" id="UP000272503">
    <property type="component" value="Unassembled WGS sequence"/>
</dbReference>
<dbReference type="AlphaFoldDB" id="A0A3L7A4T4"/>
<evidence type="ECO:0000313" key="1">
    <source>
        <dbReference type="EMBL" id="RLP75309.1"/>
    </source>
</evidence>
<name>A0A3L7A4T4_9MICO</name>
<gene>
    <name evidence="1" type="ORF">D9V32_10495</name>
</gene>
<evidence type="ECO:0000313" key="2">
    <source>
        <dbReference type="Proteomes" id="UP000272503"/>
    </source>
</evidence>
<dbReference type="RefSeq" id="WP_121648855.1">
    <property type="nucleotide sequence ID" value="NZ_RCUX01000007.1"/>
</dbReference>
<dbReference type="Pfam" id="PF07920">
    <property type="entry name" value="DUF1684"/>
    <property type="match status" value="1"/>
</dbReference>
<accession>A0A3L7A4T4</accession>
<organism evidence="1 2">
    <name type="scientific">Mycetocola tolaasinivorans</name>
    <dbReference type="NCBI Taxonomy" id="76635"/>
    <lineage>
        <taxon>Bacteria</taxon>
        <taxon>Bacillati</taxon>
        <taxon>Actinomycetota</taxon>
        <taxon>Actinomycetes</taxon>
        <taxon>Micrococcales</taxon>
        <taxon>Microbacteriaceae</taxon>
        <taxon>Mycetocola</taxon>
    </lineage>
</organism>
<proteinExistence type="predicted"/>
<dbReference type="PANTHER" id="PTHR41913:SF1">
    <property type="entry name" value="DUF1684 DOMAIN-CONTAINING PROTEIN"/>
    <property type="match status" value="1"/>
</dbReference>
<protein>
    <submittedName>
        <fullName evidence="1">DUF1684 domain-containing protein</fullName>
    </submittedName>
</protein>